<name>A0AAD3GZK2_9STRA</name>
<evidence type="ECO:0000313" key="1">
    <source>
        <dbReference type="EMBL" id="GFH44870.1"/>
    </source>
</evidence>
<reference evidence="1 2" key="1">
    <citation type="journal article" date="2021" name="Sci. Rep.">
        <title>The genome of the diatom Chaetoceros tenuissimus carries an ancient integrated fragment of an extant virus.</title>
        <authorList>
            <person name="Hongo Y."/>
            <person name="Kimura K."/>
            <person name="Takaki Y."/>
            <person name="Yoshida Y."/>
            <person name="Baba S."/>
            <person name="Kobayashi G."/>
            <person name="Nagasaki K."/>
            <person name="Hano T."/>
            <person name="Tomaru Y."/>
        </authorList>
    </citation>
    <scope>NUCLEOTIDE SEQUENCE [LARGE SCALE GENOMIC DNA]</scope>
    <source>
        <strain evidence="1 2">NIES-3715</strain>
    </source>
</reference>
<dbReference type="EMBL" id="BLLK01000020">
    <property type="protein sequence ID" value="GFH44870.1"/>
    <property type="molecule type" value="Genomic_DNA"/>
</dbReference>
<accession>A0AAD3GZK2</accession>
<dbReference type="Proteomes" id="UP001054902">
    <property type="component" value="Unassembled WGS sequence"/>
</dbReference>
<organism evidence="1 2">
    <name type="scientific">Chaetoceros tenuissimus</name>
    <dbReference type="NCBI Taxonomy" id="426638"/>
    <lineage>
        <taxon>Eukaryota</taxon>
        <taxon>Sar</taxon>
        <taxon>Stramenopiles</taxon>
        <taxon>Ochrophyta</taxon>
        <taxon>Bacillariophyta</taxon>
        <taxon>Coscinodiscophyceae</taxon>
        <taxon>Chaetocerotophycidae</taxon>
        <taxon>Chaetocerotales</taxon>
        <taxon>Chaetocerotaceae</taxon>
        <taxon>Chaetoceros</taxon>
    </lineage>
</organism>
<gene>
    <name evidence="1" type="ORF">CTEN210_01344</name>
</gene>
<evidence type="ECO:0000313" key="2">
    <source>
        <dbReference type="Proteomes" id="UP001054902"/>
    </source>
</evidence>
<keyword evidence="2" id="KW-1185">Reference proteome</keyword>
<proteinExistence type="predicted"/>
<dbReference type="AlphaFoldDB" id="A0AAD3GZK2"/>
<sequence length="123" mass="14676">MHQCTGPTYTTCTIASQKEEIILFRRPVPVTFPLYDTNEWNRKNYDFHIETFFMGLYCQQAMRMNLSSYLIHSAFCLFQSMQPDGRTRIQRLHKVVQVKSCLKYDRLPTTLHDKYALQQMEKL</sequence>
<comment type="caution">
    <text evidence="1">The sequence shown here is derived from an EMBL/GenBank/DDBJ whole genome shotgun (WGS) entry which is preliminary data.</text>
</comment>
<protein>
    <submittedName>
        <fullName evidence="1">Uncharacterized protein</fullName>
    </submittedName>
</protein>